<dbReference type="FunFam" id="3.10.20.370:FF:000001">
    <property type="entry name" value="Retrovirus-related Pol polyprotein from transposon 17.6-like protein"/>
    <property type="match status" value="1"/>
</dbReference>
<dbReference type="GO" id="GO:0015074">
    <property type="term" value="P:DNA integration"/>
    <property type="evidence" value="ECO:0007669"/>
    <property type="project" value="InterPro"/>
</dbReference>
<evidence type="ECO:0000256" key="2">
    <source>
        <dbReference type="ARBA" id="ARBA00012180"/>
    </source>
</evidence>
<dbReference type="GO" id="GO:0008270">
    <property type="term" value="F:zinc ion binding"/>
    <property type="evidence" value="ECO:0007669"/>
    <property type="project" value="InterPro"/>
</dbReference>
<evidence type="ECO:0000259" key="11">
    <source>
        <dbReference type="PROSITE" id="PS50878"/>
    </source>
</evidence>
<feature type="domain" description="Reverse transcriptase" evidence="11">
    <location>
        <begin position="461"/>
        <end position="639"/>
    </location>
</feature>
<dbReference type="InterPro" id="IPR025876">
    <property type="entry name" value="TRAPPC11_C"/>
</dbReference>
<comment type="similarity">
    <text evidence="1">Belongs to the beta type-B retroviral polymerase family. HERV class-II K(HML-2) pol subfamily.</text>
</comment>
<evidence type="ECO:0000256" key="10">
    <source>
        <dbReference type="ARBA" id="ARBA00039658"/>
    </source>
</evidence>
<organism evidence="13 14">
    <name type="scientific">Knipowitschia caucasica</name>
    <name type="common">Caucasian dwarf goby</name>
    <name type="synonym">Pomatoschistus caucasicus</name>
    <dbReference type="NCBI Taxonomy" id="637954"/>
    <lineage>
        <taxon>Eukaryota</taxon>
        <taxon>Metazoa</taxon>
        <taxon>Chordata</taxon>
        <taxon>Craniata</taxon>
        <taxon>Vertebrata</taxon>
        <taxon>Euteleostomi</taxon>
        <taxon>Actinopterygii</taxon>
        <taxon>Neopterygii</taxon>
        <taxon>Teleostei</taxon>
        <taxon>Neoteleostei</taxon>
        <taxon>Acanthomorphata</taxon>
        <taxon>Gobiaria</taxon>
        <taxon>Gobiiformes</taxon>
        <taxon>Gobioidei</taxon>
        <taxon>Gobiidae</taxon>
        <taxon>Gobiinae</taxon>
        <taxon>Knipowitschia</taxon>
    </lineage>
</organism>
<evidence type="ECO:0000256" key="7">
    <source>
        <dbReference type="ARBA" id="ARBA00022759"/>
    </source>
</evidence>
<dbReference type="GO" id="GO:0003964">
    <property type="term" value="F:RNA-directed DNA polymerase activity"/>
    <property type="evidence" value="ECO:0007669"/>
    <property type="project" value="UniProtKB-KW"/>
</dbReference>
<gene>
    <name evidence="13" type="ORF">KC01_LOCUS39971</name>
</gene>
<name>A0AAV2MKE3_KNICA</name>
<dbReference type="Gene3D" id="4.10.60.10">
    <property type="entry name" value="Zinc finger, CCHC-type"/>
    <property type="match status" value="1"/>
</dbReference>
<evidence type="ECO:0000256" key="6">
    <source>
        <dbReference type="ARBA" id="ARBA00022722"/>
    </source>
</evidence>
<dbReference type="CDD" id="cd01647">
    <property type="entry name" value="RT_LTR"/>
    <property type="match status" value="1"/>
</dbReference>
<sequence length="1373" mass="154429">MEDKSSVPKFDCYKEPATLGPRWTRWLTAFELFADGKGLILDARVTDNTKIRRRALLLHHAGTDVQDIFSTLDDTGGSSDYDKAVKALNDYFVPKVNNAFARQTFYQLSQNAGETVQQFVTRLRRTAKDCAFGGDLSNQLRDAVLSKCSSEYVRRKLLEEGSALVLDKALEIAAQCERVEEQMAAMRVNDTDIKGAEAVNQISKRRGERGKFRRREGEEKGKVCFWCGHGDHFAKDQKCPARGQTCRQCNGKDHYAKMCKSKGSRGSVKYVDEKQEKDFAFVVRDNSNTDSLTFNVGGVDLVMLIDSGATTNIVDENTWEGLKKKKINCESAKSDKKLYTYSSKEPLPVKGVFTCDVKIGKRATQAEFTVIAGQGVPLLGRQTATELGVLRVGVGVAAVTDVKTEVQGKYPKLFTGVGKLNTKQVRLHIDGNVEPVAQPLRRVPFHLREAVDRKIEELLRMDIIEKVEGPTPWVNPVVVVPKAKDKDIRLCLDMRMANRAIIRGRYPIPTVDELLHDMNGSAVFSKLDLRWGYHQLELTEESRAITTFAVHSGTYRYKRLIFGVSSASEQYQYEVASALTGIEGVANISDDIIVHAPDHDTHRQRLHAVLERLEKCGLTLNGEKCQFEMDKLVFMGILLTEKGVGPTSERVRALEEAREPENASEVRSFLGLAGYSSRFIPQFATISEPLRRLTKKEVPFVFGPEQQVAFETLKLKLAEAGTLAYFHKDAPTKVIADAGPVGIGAVLIQEQQGAMVPICYVSRSLTDCETRYSQTEKEALALVWACERLHPYIYGKRFDLVTDHKALQVIYSPKSKPCARIERWVLRLQPYDFRVVHIAGKFNIADPLSRLLGKSAKSTPHHHGAEEYVRFVAVQATPRALTTREVERASAEDKELDEVRKAIKTGRFEKCSAYGRIANELCTIGQLVLRGTRIVLPQSLRSRALILAHEGHLGMVGMKQHLRGKVWWPGMYMATEKYVKACDGCKLEARPDVPEPLRPTALPDGPWQDLATDLLGPLPTGHSILVVVDYYSRYYEYEIMRSTTAEKVIDSLENIFSRHGLPVSIRSDCGPQFLSTQFQDFCKENGIQHVKTTPKWAQANGEVERQNASIMKRIRIAHAEGLDWQKELRKYVTVYRSIEHSTTGRSPAELLFNRKLRGKLPDISTPRIDIEARDTDAENKGKYAEYADQRRGAKPSPVQVGDEVLLKQDKSRLPRMVDRSPKHQLCCRHSSSSDSPLIQTTVTLPHILLESVPVYIHADLPSFGRVRESLPVRYHIENRTSLVQEVEMAVEPSDAFMFSGLKQVRVRILPGSEHQILYNFYPLMAGFQTLPQLSINLPRCPTTTSQSLRRFLPQRIFVKPQGRRLDDASIAAA</sequence>
<keyword evidence="4" id="KW-0808">Transferase</keyword>
<keyword evidence="9" id="KW-0695">RNA-directed DNA polymerase</keyword>
<dbReference type="Proteomes" id="UP001497482">
    <property type="component" value="Chromosome 8"/>
</dbReference>
<evidence type="ECO:0000256" key="1">
    <source>
        <dbReference type="ARBA" id="ARBA00010879"/>
    </source>
</evidence>
<dbReference type="Gene3D" id="3.10.10.10">
    <property type="entry name" value="HIV Type 1 Reverse Transcriptase, subunit A, domain 1"/>
    <property type="match status" value="1"/>
</dbReference>
<dbReference type="Pfam" id="PF17921">
    <property type="entry name" value="Integrase_H2C2"/>
    <property type="match status" value="1"/>
</dbReference>
<dbReference type="Pfam" id="PF00665">
    <property type="entry name" value="rve"/>
    <property type="match status" value="1"/>
</dbReference>
<dbReference type="EC" id="3.1.26.4" evidence="2"/>
<dbReference type="InterPro" id="IPR036397">
    <property type="entry name" value="RNaseH_sf"/>
</dbReference>
<dbReference type="Pfam" id="PF12742">
    <property type="entry name" value="Gryzun-like"/>
    <property type="match status" value="1"/>
</dbReference>
<dbReference type="InterPro" id="IPR001969">
    <property type="entry name" value="Aspartic_peptidase_AS"/>
</dbReference>
<dbReference type="InterPro" id="IPR012337">
    <property type="entry name" value="RNaseH-like_sf"/>
</dbReference>
<dbReference type="FunFam" id="3.30.70.270:FF:000023">
    <property type="entry name" value="Pol"/>
    <property type="match status" value="1"/>
</dbReference>
<dbReference type="PROSITE" id="PS50878">
    <property type="entry name" value="RT_POL"/>
    <property type="match status" value="1"/>
</dbReference>
<dbReference type="CDD" id="cd09274">
    <property type="entry name" value="RNase_HI_RT_Ty3"/>
    <property type="match status" value="1"/>
</dbReference>
<reference evidence="13 14" key="1">
    <citation type="submission" date="2024-04" db="EMBL/GenBank/DDBJ databases">
        <authorList>
            <person name="Waldvogel A.-M."/>
            <person name="Schoenle A."/>
        </authorList>
    </citation>
    <scope>NUCLEOTIDE SEQUENCE [LARGE SCALE GENOMIC DNA]</scope>
</reference>
<keyword evidence="5" id="KW-0548">Nucleotidyltransferase</keyword>
<dbReference type="SUPFAM" id="SSF56672">
    <property type="entry name" value="DNA/RNA polymerases"/>
    <property type="match status" value="1"/>
</dbReference>
<dbReference type="SUPFAM" id="SSF50630">
    <property type="entry name" value="Acid proteases"/>
    <property type="match status" value="1"/>
</dbReference>
<evidence type="ECO:0000313" key="14">
    <source>
        <dbReference type="Proteomes" id="UP001497482"/>
    </source>
</evidence>
<evidence type="ECO:0000256" key="5">
    <source>
        <dbReference type="ARBA" id="ARBA00022695"/>
    </source>
</evidence>
<dbReference type="EC" id="2.7.7.49" evidence="3"/>
<evidence type="ECO:0000256" key="9">
    <source>
        <dbReference type="ARBA" id="ARBA00022918"/>
    </source>
</evidence>
<dbReference type="FunFam" id="3.30.420.10:FF:000063">
    <property type="entry name" value="Retrovirus-related Pol polyprotein from transposon 297-like Protein"/>
    <property type="match status" value="1"/>
</dbReference>
<proteinExistence type="inferred from homology"/>
<dbReference type="EMBL" id="OZ035830">
    <property type="protein sequence ID" value="CAL1613830.1"/>
    <property type="molecule type" value="Genomic_DNA"/>
</dbReference>
<dbReference type="GO" id="GO:0003676">
    <property type="term" value="F:nucleic acid binding"/>
    <property type="evidence" value="ECO:0007669"/>
    <property type="project" value="InterPro"/>
</dbReference>
<protein>
    <recommendedName>
        <fullName evidence="10">Gypsy retrotransposon integrase-like protein 1</fullName>
        <ecNumber evidence="3">2.7.7.49</ecNumber>
        <ecNumber evidence="2">3.1.26.4</ecNumber>
    </recommendedName>
</protein>
<evidence type="ECO:0000259" key="12">
    <source>
        <dbReference type="PROSITE" id="PS50994"/>
    </source>
</evidence>
<dbReference type="PROSITE" id="PS50994">
    <property type="entry name" value="INTEGRASE"/>
    <property type="match status" value="1"/>
</dbReference>
<dbReference type="Gene3D" id="3.30.420.10">
    <property type="entry name" value="Ribonuclease H-like superfamily/Ribonuclease H"/>
    <property type="match status" value="1"/>
</dbReference>
<dbReference type="InterPro" id="IPR043128">
    <property type="entry name" value="Rev_trsase/Diguanyl_cyclase"/>
</dbReference>
<keyword evidence="14" id="KW-1185">Reference proteome</keyword>
<dbReference type="InterPro" id="IPR001584">
    <property type="entry name" value="Integrase_cat-core"/>
</dbReference>
<evidence type="ECO:0000256" key="4">
    <source>
        <dbReference type="ARBA" id="ARBA00022679"/>
    </source>
</evidence>
<dbReference type="Pfam" id="PF00078">
    <property type="entry name" value="RVT_1"/>
    <property type="match status" value="1"/>
</dbReference>
<feature type="domain" description="Integrase catalytic" evidence="12">
    <location>
        <begin position="1002"/>
        <end position="1155"/>
    </location>
</feature>
<keyword evidence="8" id="KW-0378">Hydrolase</keyword>
<dbReference type="GO" id="GO:0006508">
    <property type="term" value="P:proteolysis"/>
    <property type="evidence" value="ECO:0007669"/>
    <property type="project" value="InterPro"/>
</dbReference>
<dbReference type="SUPFAM" id="SSF53098">
    <property type="entry name" value="Ribonuclease H-like"/>
    <property type="match status" value="1"/>
</dbReference>
<dbReference type="Gene3D" id="1.10.340.70">
    <property type="match status" value="1"/>
</dbReference>
<dbReference type="PANTHER" id="PTHR37984">
    <property type="entry name" value="PROTEIN CBG26694"/>
    <property type="match status" value="1"/>
</dbReference>
<dbReference type="InterPro" id="IPR000477">
    <property type="entry name" value="RT_dom"/>
</dbReference>
<dbReference type="InterPro" id="IPR001878">
    <property type="entry name" value="Znf_CCHC"/>
</dbReference>
<dbReference type="PROSITE" id="PS00141">
    <property type="entry name" value="ASP_PROTEASE"/>
    <property type="match status" value="1"/>
</dbReference>
<dbReference type="InterPro" id="IPR043502">
    <property type="entry name" value="DNA/RNA_pol_sf"/>
</dbReference>
<dbReference type="InterPro" id="IPR021109">
    <property type="entry name" value="Peptidase_aspartic_dom_sf"/>
</dbReference>
<keyword evidence="7" id="KW-0255">Endonuclease</keyword>
<evidence type="ECO:0000256" key="8">
    <source>
        <dbReference type="ARBA" id="ARBA00022801"/>
    </source>
</evidence>
<keyword evidence="6" id="KW-0540">Nuclease</keyword>
<dbReference type="GO" id="GO:0004523">
    <property type="term" value="F:RNA-DNA hybrid ribonuclease activity"/>
    <property type="evidence" value="ECO:0007669"/>
    <property type="project" value="UniProtKB-EC"/>
</dbReference>
<dbReference type="PANTHER" id="PTHR37984:SF11">
    <property type="entry name" value="INTEGRASE CATALYTIC DOMAIN-CONTAINING PROTEIN"/>
    <property type="match status" value="1"/>
</dbReference>
<dbReference type="InterPro" id="IPR050951">
    <property type="entry name" value="Retrovirus_Pol_polyprotein"/>
</dbReference>
<dbReference type="Gene3D" id="2.40.70.10">
    <property type="entry name" value="Acid Proteases"/>
    <property type="match status" value="1"/>
</dbReference>
<dbReference type="GO" id="GO:0004190">
    <property type="term" value="F:aspartic-type endopeptidase activity"/>
    <property type="evidence" value="ECO:0007669"/>
    <property type="project" value="InterPro"/>
</dbReference>
<accession>A0AAV2MKE3</accession>
<dbReference type="SMART" id="SM00343">
    <property type="entry name" value="ZnF_C2HC"/>
    <property type="match status" value="2"/>
</dbReference>
<dbReference type="Pfam" id="PF17917">
    <property type="entry name" value="RT_RNaseH"/>
    <property type="match status" value="1"/>
</dbReference>
<dbReference type="InterPro" id="IPR041373">
    <property type="entry name" value="RT_RNaseH"/>
</dbReference>
<dbReference type="InterPro" id="IPR041588">
    <property type="entry name" value="Integrase_H2C2"/>
</dbReference>
<evidence type="ECO:0000256" key="3">
    <source>
        <dbReference type="ARBA" id="ARBA00012493"/>
    </source>
</evidence>
<evidence type="ECO:0000313" key="13">
    <source>
        <dbReference type="EMBL" id="CAL1613830.1"/>
    </source>
</evidence>
<dbReference type="Gene3D" id="3.30.70.270">
    <property type="match status" value="2"/>
</dbReference>